<keyword evidence="3" id="KW-1185">Reference proteome</keyword>
<reference evidence="2" key="1">
    <citation type="journal article" date="2020" name="Stud. Mycol.">
        <title>101 Dothideomycetes genomes: a test case for predicting lifestyles and emergence of pathogens.</title>
        <authorList>
            <person name="Haridas S."/>
            <person name="Albert R."/>
            <person name="Binder M."/>
            <person name="Bloem J."/>
            <person name="Labutti K."/>
            <person name="Salamov A."/>
            <person name="Andreopoulos B."/>
            <person name="Baker S."/>
            <person name="Barry K."/>
            <person name="Bills G."/>
            <person name="Bluhm B."/>
            <person name="Cannon C."/>
            <person name="Castanera R."/>
            <person name="Culley D."/>
            <person name="Daum C."/>
            <person name="Ezra D."/>
            <person name="Gonzalez J."/>
            <person name="Henrissat B."/>
            <person name="Kuo A."/>
            <person name="Liang C."/>
            <person name="Lipzen A."/>
            <person name="Lutzoni F."/>
            <person name="Magnuson J."/>
            <person name="Mondo S."/>
            <person name="Nolan M."/>
            <person name="Ohm R."/>
            <person name="Pangilinan J."/>
            <person name="Park H.-J."/>
            <person name="Ramirez L."/>
            <person name="Alfaro M."/>
            <person name="Sun H."/>
            <person name="Tritt A."/>
            <person name="Yoshinaga Y."/>
            <person name="Zwiers L.-H."/>
            <person name="Turgeon B."/>
            <person name="Goodwin S."/>
            <person name="Spatafora J."/>
            <person name="Crous P."/>
            <person name="Grigoriev I."/>
        </authorList>
    </citation>
    <scope>NUCLEOTIDE SEQUENCE</scope>
    <source>
        <strain evidence="2">CBS 260.36</strain>
    </source>
</reference>
<dbReference type="Gene3D" id="3.30.9.10">
    <property type="entry name" value="D-Amino Acid Oxidase, subunit A, domain 2"/>
    <property type="match status" value="1"/>
</dbReference>
<dbReference type="Proteomes" id="UP000799439">
    <property type="component" value="Unassembled WGS sequence"/>
</dbReference>
<evidence type="ECO:0000259" key="1">
    <source>
        <dbReference type="Pfam" id="PF01266"/>
    </source>
</evidence>
<protein>
    <submittedName>
        <fullName evidence="2">DAO-domain-containing protein</fullName>
    </submittedName>
</protein>
<evidence type="ECO:0000313" key="2">
    <source>
        <dbReference type="EMBL" id="KAF2157039.1"/>
    </source>
</evidence>
<dbReference type="EMBL" id="ML996081">
    <property type="protein sequence ID" value="KAF2157039.1"/>
    <property type="molecule type" value="Genomic_DNA"/>
</dbReference>
<evidence type="ECO:0000313" key="3">
    <source>
        <dbReference type="Proteomes" id="UP000799439"/>
    </source>
</evidence>
<gene>
    <name evidence="2" type="ORF">K461DRAFT_283811</name>
</gene>
<organism evidence="2 3">
    <name type="scientific">Myriangium duriaei CBS 260.36</name>
    <dbReference type="NCBI Taxonomy" id="1168546"/>
    <lineage>
        <taxon>Eukaryota</taxon>
        <taxon>Fungi</taxon>
        <taxon>Dikarya</taxon>
        <taxon>Ascomycota</taxon>
        <taxon>Pezizomycotina</taxon>
        <taxon>Dothideomycetes</taxon>
        <taxon>Dothideomycetidae</taxon>
        <taxon>Myriangiales</taxon>
        <taxon>Myriangiaceae</taxon>
        <taxon>Myriangium</taxon>
    </lineage>
</organism>
<comment type="caution">
    <text evidence="2">The sequence shown here is derived from an EMBL/GenBank/DDBJ whole genome shotgun (WGS) entry which is preliminary data.</text>
</comment>
<dbReference type="InterPro" id="IPR036188">
    <property type="entry name" value="FAD/NAD-bd_sf"/>
</dbReference>
<dbReference type="PANTHER" id="PTHR13847:SF279">
    <property type="entry name" value="FAD DEPENDENT OXIDOREDUCTASE DOMAIN-CONTAINING PROTEIN-RELATED"/>
    <property type="match status" value="1"/>
</dbReference>
<dbReference type="AlphaFoldDB" id="A0A9P4JDV4"/>
<dbReference type="SUPFAM" id="SSF51905">
    <property type="entry name" value="FAD/NAD(P)-binding domain"/>
    <property type="match status" value="1"/>
</dbReference>
<dbReference type="OrthoDB" id="429143at2759"/>
<feature type="domain" description="FAD dependent oxidoreductase" evidence="1">
    <location>
        <begin position="38"/>
        <end position="401"/>
    </location>
</feature>
<sequence length="466" mass="51197">MAASRFPVSDPLPSIWTAQPHPLDNYRSSSALPAKCEVLIVGSGFAGVATAYHLMNSRKIHGPIVLVDARKHCSGATGRNGGHIKPDPYYNFAKYERLYGATQAAELAEFETSHVYAVKQLVESEELDCDFQLTRSIDVYLDRDHADQTIEAYRLALKKGAIEMKDVALTTAKDAERVSGVKGAQACFSFTAASLWPRKLVHQLLGRLIDQGVQAYANTPVTSIAQSSDHEGCWSITTPTGSITARKVVFATNGFTSAILPQYAGKIVPVRGACCHITTSLGRNAPHLPNTYALRFGGNAYDYLIPRADGSIVVGGGRQAFMHRKEQWFDSVREGELLPDTEAYFTDYMQRHFRGWENTDAKIERIWAGVMGYSSDFVPHVGEIPDSPGQYIIAGFSGHGMPQILKASQGLSNLITGGATSYEDTGLPLIFKSTNERLTKQRSEMEEGFSSDWLREEGRTSIIQCK</sequence>
<dbReference type="Gene3D" id="3.50.50.60">
    <property type="entry name" value="FAD/NAD(P)-binding domain"/>
    <property type="match status" value="1"/>
</dbReference>
<proteinExistence type="predicted"/>
<dbReference type="Pfam" id="PF01266">
    <property type="entry name" value="DAO"/>
    <property type="match status" value="1"/>
</dbReference>
<dbReference type="PANTHER" id="PTHR13847">
    <property type="entry name" value="SARCOSINE DEHYDROGENASE-RELATED"/>
    <property type="match status" value="1"/>
</dbReference>
<accession>A0A9P4JDV4</accession>
<name>A0A9P4JDV4_9PEZI</name>
<dbReference type="InterPro" id="IPR006076">
    <property type="entry name" value="FAD-dep_OxRdtase"/>
</dbReference>
<dbReference type="GO" id="GO:0005737">
    <property type="term" value="C:cytoplasm"/>
    <property type="evidence" value="ECO:0007669"/>
    <property type="project" value="TreeGrafter"/>
</dbReference>